<dbReference type="EMBL" id="JARQZJ010000123">
    <property type="protein sequence ID" value="KAK9889694.1"/>
    <property type="molecule type" value="Genomic_DNA"/>
</dbReference>
<accession>A0AAW1VCR0</accession>
<comment type="caution">
    <text evidence="1">The sequence shown here is derived from an EMBL/GenBank/DDBJ whole genome shotgun (WGS) entry which is preliminary data.</text>
</comment>
<protein>
    <submittedName>
        <fullName evidence="1">Uncharacterized protein</fullName>
    </submittedName>
</protein>
<evidence type="ECO:0000313" key="2">
    <source>
        <dbReference type="Proteomes" id="UP001431783"/>
    </source>
</evidence>
<reference evidence="1 2" key="1">
    <citation type="submission" date="2023-03" db="EMBL/GenBank/DDBJ databases">
        <title>Genome insight into feeding habits of ladybird beetles.</title>
        <authorList>
            <person name="Li H.-S."/>
            <person name="Huang Y.-H."/>
            <person name="Pang H."/>
        </authorList>
    </citation>
    <scope>NUCLEOTIDE SEQUENCE [LARGE SCALE GENOMIC DNA]</scope>
    <source>
        <strain evidence="1">SYSU_2023b</strain>
        <tissue evidence="1">Whole body</tissue>
    </source>
</reference>
<sequence length="102" mass="11417">MDNFQFVERFRSVLFPIQVGDRRRPRRKWPAKIERRLCGSRASPNRFNLLLHGGIMPYGLMGLAGSAAGGWDMVQLSPVRNGIGLSHVLTLLKLKENATIGT</sequence>
<evidence type="ECO:0000313" key="1">
    <source>
        <dbReference type="EMBL" id="KAK9889694.1"/>
    </source>
</evidence>
<proteinExistence type="predicted"/>
<dbReference type="AlphaFoldDB" id="A0AAW1VCR0"/>
<keyword evidence="2" id="KW-1185">Reference proteome</keyword>
<name>A0AAW1VCR0_9CUCU</name>
<gene>
    <name evidence="1" type="ORF">WA026_007076</name>
</gene>
<organism evidence="1 2">
    <name type="scientific">Henosepilachna vigintioctopunctata</name>
    <dbReference type="NCBI Taxonomy" id="420089"/>
    <lineage>
        <taxon>Eukaryota</taxon>
        <taxon>Metazoa</taxon>
        <taxon>Ecdysozoa</taxon>
        <taxon>Arthropoda</taxon>
        <taxon>Hexapoda</taxon>
        <taxon>Insecta</taxon>
        <taxon>Pterygota</taxon>
        <taxon>Neoptera</taxon>
        <taxon>Endopterygota</taxon>
        <taxon>Coleoptera</taxon>
        <taxon>Polyphaga</taxon>
        <taxon>Cucujiformia</taxon>
        <taxon>Coccinelloidea</taxon>
        <taxon>Coccinellidae</taxon>
        <taxon>Epilachninae</taxon>
        <taxon>Epilachnini</taxon>
        <taxon>Henosepilachna</taxon>
    </lineage>
</organism>
<dbReference type="Proteomes" id="UP001431783">
    <property type="component" value="Unassembled WGS sequence"/>
</dbReference>